<name>A0A655A2J3_MYCTX</name>
<organism evidence="2 8">
    <name type="scientific">Mycobacterium tuberculosis</name>
    <dbReference type="NCBI Taxonomy" id="1773"/>
    <lineage>
        <taxon>Bacteria</taxon>
        <taxon>Bacillati</taxon>
        <taxon>Actinomycetota</taxon>
        <taxon>Actinomycetes</taxon>
        <taxon>Mycobacteriales</taxon>
        <taxon>Mycobacteriaceae</taxon>
        <taxon>Mycobacterium</taxon>
        <taxon>Mycobacterium tuberculosis complex</taxon>
    </lineage>
</organism>
<dbReference type="Proteomes" id="UP000039217">
    <property type="component" value="Unassembled WGS sequence"/>
</dbReference>
<dbReference type="AlphaFoldDB" id="A0A655A2J3"/>
<dbReference type="EMBL" id="CNFU01002121">
    <property type="protein sequence ID" value="CKU06921.1"/>
    <property type="molecule type" value="Genomic_DNA"/>
</dbReference>
<protein>
    <submittedName>
        <fullName evidence="2">Uncharacterized protein</fullName>
    </submittedName>
</protein>
<evidence type="ECO:0000313" key="7">
    <source>
        <dbReference type="Proteomes" id="UP000048600"/>
    </source>
</evidence>
<dbReference type="Proteomes" id="UP000049023">
    <property type="component" value="Unassembled WGS sequence"/>
</dbReference>
<evidence type="ECO:0000313" key="3">
    <source>
        <dbReference type="EMBL" id="CKU06921.1"/>
    </source>
</evidence>
<dbReference type="Proteomes" id="UP000048948">
    <property type="component" value="Unassembled WGS sequence"/>
</dbReference>
<reference evidence="6 7" key="1">
    <citation type="submission" date="2015-03" db="EMBL/GenBank/DDBJ databases">
        <authorList>
            <consortium name="Pathogen Informatics"/>
        </authorList>
    </citation>
    <scope>NUCLEOTIDE SEQUENCE [LARGE SCALE GENOMIC DNA]</scope>
    <source>
        <strain evidence="2 8">Bir 172</strain>
        <strain evidence="3 9">Bir 187</strain>
        <strain evidence="4 6">D00501624</strain>
        <strain evidence="5 7">P00601463</strain>
    </source>
</reference>
<accession>A0A655A2J3</accession>
<evidence type="ECO:0000313" key="2">
    <source>
        <dbReference type="EMBL" id="CKR78005.1"/>
    </source>
</evidence>
<evidence type="ECO:0000313" key="6">
    <source>
        <dbReference type="Proteomes" id="UP000039217"/>
    </source>
</evidence>
<proteinExistence type="predicted"/>
<sequence>MPPAVKITSDGRAPSLSAISSRASSIRRRAERPLVCSDDALPMVRCTAAIASMAAGCIGVVAA</sequence>
<gene>
    <name evidence="4" type="ORF">ERS007661_04495</name>
    <name evidence="5" type="ORF">ERS007741_03658</name>
    <name evidence="2" type="ORF">ERS027646_00649</name>
    <name evidence="3" type="ORF">ERS027661_04905</name>
</gene>
<dbReference type="Proteomes" id="UP000048600">
    <property type="component" value="Unassembled WGS sequence"/>
</dbReference>
<dbReference type="EMBL" id="CNGE01000072">
    <property type="protein sequence ID" value="CKR78005.1"/>
    <property type="molecule type" value="Genomic_DNA"/>
</dbReference>
<dbReference type="EMBL" id="CQQC01002751">
    <property type="protein sequence ID" value="CNX15153.1"/>
    <property type="molecule type" value="Genomic_DNA"/>
</dbReference>
<evidence type="ECO:0000313" key="4">
    <source>
        <dbReference type="EMBL" id="CNX15153.1"/>
    </source>
</evidence>
<evidence type="ECO:0000313" key="8">
    <source>
        <dbReference type="Proteomes" id="UP000048948"/>
    </source>
</evidence>
<evidence type="ECO:0000313" key="9">
    <source>
        <dbReference type="Proteomes" id="UP000049023"/>
    </source>
</evidence>
<dbReference type="EMBL" id="CHKL01000588">
    <property type="protein sequence ID" value="COX03024.1"/>
    <property type="molecule type" value="Genomic_DNA"/>
</dbReference>
<evidence type="ECO:0000256" key="1">
    <source>
        <dbReference type="SAM" id="MobiDB-lite"/>
    </source>
</evidence>
<evidence type="ECO:0000313" key="5">
    <source>
        <dbReference type="EMBL" id="COX03024.1"/>
    </source>
</evidence>
<feature type="region of interest" description="Disordered" evidence="1">
    <location>
        <begin position="1"/>
        <end position="22"/>
    </location>
</feature>
<feature type="compositionally biased region" description="Low complexity" evidence="1">
    <location>
        <begin position="12"/>
        <end position="22"/>
    </location>
</feature>